<dbReference type="AlphaFoldDB" id="A0A511KJ29"/>
<comment type="caution">
    <text evidence="2">The sequence shown here is derived from an EMBL/GenBank/DDBJ whole genome shotgun (WGS) entry which is preliminary data.</text>
</comment>
<feature type="domain" description="F-box" evidence="1">
    <location>
        <begin position="5"/>
        <end position="50"/>
    </location>
</feature>
<proteinExistence type="predicted"/>
<dbReference type="InterPro" id="IPR001810">
    <property type="entry name" value="F-box_dom"/>
</dbReference>
<gene>
    <name evidence="2" type="ORF">Rt10032_c09g3932</name>
</gene>
<sequence>MAGMLDLPCELLIQIFRDLGADLKVYSAKERQTDLARLAMVCRAFYAATVSLLYGDAVTCRSAGRTYLLDRSLLSNPDLRPLVRSLVMKSELDNGHVSSLTSILRQTPSLESLALASCFFEGDSRLSPLLPTLLSATHVQHFAYGFGSRLDRLVAIQRILPRWSQLRSLRLHRVDVQGLSRVEPRPSYRLEAFTIDNTGALVPHHDYSCDLLDLDWLLGEPGRLESFALVQLDVRSNASALLRLLVERGHATTTSRLTIRQILTTLPEPERSLLDPNALASLFPRLAYLELDETEYTGNATFASPEPYFEFPPTLRTLILQPPLDATFRLLQSLQSKRPLKLRKIKIIGAYPTAIEMQRLRQKCTELGIAFTVERSF</sequence>
<dbReference type="OrthoDB" id="2535064at2759"/>
<accession>A0A511KJ29</accession>
<protein>
    <recommendedName>
        <fullName evidence="1">F-box domain-containing protein</fullName>
    </recommendedName>
</protein>
<dbReference type="EMBL" id="BJWK01000009">
    <property type="protein sequence ID" value="GEM09915.1"/>
    <property type="molecule type" value="Genomic_DNA"/>
</dbReference>
<evidence type="ECO:0000259" key="1">
    <source>
        <dbReference type="Pfam" id="PF12937"/>
    </source>
</evidence>
<dbReference type="Pfam" id="PF12937">
    <property type="entry name" value="F-box-like"/>
    <property type="match status" value="1"/>
</dbReference>
<organism evidence="2 3">
    <name type="scientific">Rhodotorula toruloides</name>
    <name type="common">Yeast</name>
    <name type="synonym">Rhodosporidium toruloides</name>
    <dbReference type="NCBI Taxonomy" id="5286"/>
    <lineage>
        <taxon>Eukaryota</taxon>
        <taxon>Fungi</taxon>
        <taxon>Dikarya</taxon>
        <taxon>Basidiomycota</taxon>
        <taxon>Pucciniomycotina</taxon>
        <taxon>Microbotryomycetes</taxon>
        <taxon>Sporidiobolales</taxon>
        <taxon>Sporidiobolaceae</taxon>
        <taxon>Rhodotorula</taxon>
    </lineage>
</organism>
<evidence type="ECO:0000313" key="2">
    <source>
        <dbReference type="EMBL" id="GEM09915.1"/>
    </source>
</evidence>
<dbReference type="Proteomes" id="UP000321518">
    <property type="component" value="Unassembled WGS sequence"/>
</dbReference>
<evidence type="ECO:0000313" key="3">
    <source>
        <dbReference type="Proteomes" id="UP000321518"/>
    </source>
</evidence>
<reference evidence="2 3" key="1">
    <citation type="submission" date="2019-07" db="EMBL/GenBank/DDBJ databases">
        <title>Rhodotorula toruloides NBRC10032 genome sequencing.</title>
        <authorList>
            <person name="Shida Y."/>
            <person name="Takaku H."/>
            <person name="Ogasawara W."/>
            <person name="Mori K."/>
        </authorList>
    </citation>
    <scope>NUCLEOTIDE SEQUENCE [LARGE SCALE GENOMIC DNA]</scope>
    <source>
        <strain evidence="2 3">NBRC10032</strain>
    </source>
</reference>
<name>A0A511KJ29_RHOTO</name>